<dbReference type="GO" id="GO:0016747">
    <property type="term" value="F:acyltransferase activity, transferring groups other than amino-acyl groups"/>
    <property type="evidence" value="ECO:0007669"/>
    <property type="project" value="InterPro"/>
</dbReference>
<dbReference type="PANTHER" id="PTHR11877">
    <property type="entry name" value="HYDROXYMETHYLGLUTARYL-COA SYNTHASE"/>
    <property type="match status" value="1"/>
</dbReference>
<evidence type="ECO:0000256" key="3">
    <source>
        <dbReference type="ARBA" id="ARBA00023315"/>
    </source>
</evidence>
<dbReference type="InterPro" id="IPR001099">
    <property type="entry name" value="Chalcone/stilbene_synt_N"/>
</dbReference>
<evidence type="ECO:0000256" key="4">
    <source>
        <dbReference type="PIRSR" id="PIRSR000451-1"/>
    </source>
</evidence>
<evidence type="ECO:0000256" key="2">
    <source>
        <dbReference type="ARBA" id="ARBA00022679"/>
    </source>
</evidence>
<dbReference type="InterPro" id="IPR012328">
    <property type="entry name" value="Chalcone/stilbene_synt_C"/>
</dbReference>
<evidence type="ECO:0000256" key="1">
    <source>
        <dbReference type="ARBA" id="ARBA00005531"/>
    </source>
</evidence>
<feature type="domain" description="Chalcone/stilbene synthase C-terminal" evidence="6">
    <location>
        <begin position="217"/>
        <end position="355"/>
    </location>
</feature>
<dbReference type="InterPro" id="IPR016039">
    <property type="entry name" value="Thiolase-like"/>
</dbReference>
<dbReference type="Pfam" id="PF00195">
    <property type="entry name" value="Chal_sti_synt_N"/>
    <property type="match status" value="1"/>
</dbReference>
<comment type="similarity">
    <text evidence="1">Belongs to the thiolase-like superfamily. Chalcone/stilbene synthases family.</text>
</comment>
<dbReference type="OrthoDB" id="9786288at2"/>
<dbReference type="SUPFAM" id="SSF53901">
    <property type="entry name" value="Thiolase-like"/>
    <property type="match status" value="2"/>
</dbReference>
<gene>
    <name evidence="7" type="ORF">CLV92_11419</name>
</gene>
<organism evidence="7 8">
    <name type="scientific">Kineococcus xinjiangensis</name>
    <dbReference type="NCBI Taxonomy" id="512762"/>
    <lineage>
        <taxon>Bacteria</taxon>
        <taxon>Bacillati</taxon>
        <taxon>Actinomycetota</taxon>
        <taxon>Actinomycetes</taxon>
        <taxon>Kineosporiales</taxon>
        <taxon>Kineosporiaceae</taxon>
        <taxon>Kineococcus</taxon>
    </lineage>
</organism>
<evidence type="ECO:0000259" key="5">
    <source>
        <dbReference type="Pfam" id="PF00195"/>
    </source>
</evidence>
<evidence type="ECO:0000313" key="8">
    <source>
        <dbReference type="Proteomes" id="UP000239485"/>
    </source>
</evidence>
<dbReference type="PANTHER" id="PTHR11877:SF99">
    <property type="entry name" value="1,3,6,8-TETRAHYDROXYNAPHTHALENE SYNTHASE"/>
    <property type="match status" value="1"/>
</dbReference>
<keyword evidence="2" id="KW-0808">Transferase</keyword>
<dbReference type="Gene3D" id="3.40.47.10">
    <property type="match status" value="2"/>
</dbReference>
<evidence type="ECO:0000313" key="7">
    <source>
        <dbReference type="EMBL" id="PPK92418.1"/>
    </source>
</evidence>
<dbReference type="CDD" id="cd00831">
    <property type="entry name" value="CHS_like"/>
    <property type="match status" value="1"/>
</dbReference>
<dbReference type="GO" id="GO:0030639">
    <property type="term" value="P:polyketide biosynthetic process"/>
    <property type="evidence" value="ECO:0007669"/>
    <property type="project" value="TreeGrafter"/>
</dbReference>
<sequence>MPSIAAVAPALPPFAYPQERITEVLTPMLLPAPERRALLRRLHAASGVRTRHLALPLERYADLGSFTASNGEFIRVGTDLAVEAVEAALAQAGLAAADVDFLLFTTVTGVSAPSLDALLVSRLGMRPDVKRLPSFGLGCVAGAAGLARVADYLVGHPDEVALLVSVELCSLTLQHDDDSAANLVASGLFGDGAAAVVMVGDGHPAAAAGGPGVVATRSRLYPGTEGELGWDVGSGGFRIVLSPALPEVLRSNLGADVEGFLADHDLKPGDVGTWVVHAGGPKVLDAVSGALSLPEGALELSWRSLERVGNLSSASVLHVLADALAVRGGGGGAEGAEAVVLAVGPGVSVELVLLRWPEAGAVAGVGS</sequence>
<feature type="active site" description="Acyl-thioester intermediate" evidence="4">
    <location>
        <position position="139"/>
    </location>
</feature>
<accession>A0A2S6IDX3</accession>
<protein>
    <submittedName>
        <fullName evidence="7">Alkylresorcinol/alkylpyrone synthase</fullName>
    </submittedName>
</protein>
<dbReference type="PIRSF" id="PIRSF000451">
    <property type="entry name" value="PKS_III"/>
    <property type="match status" value="1"/>
</dbReference>
<keyword evidence="8" id="KW-1185">Reference proteome</keyword>
<evidence type="ECO:0000259" key="6">
    <source>
        <dbReference type="Pfam" id="PF02797"/>
    </source>
</evidence>
<comment type="caution">
    <text evidence="7">The sequence shown here is derived from an EMBL/GenBank/DDBJ whole genome shotgun (WGS) entry which is preliminary data.</text>
</comment>
<dbReference type="Pfam" id="PF02797">
    <property type="entry name" value="Chal_sti_synt_C"/>
    <property type="match status" value="1"/>
</dbReference>
<dbReference type="InterPro" id="IPR011141">
    <property type="entry name" value="Polyketide_synthase_type-III"/>
</dbReference>
<reference evidence="7 8" key="1">
    <citation type="submission" date="2018-02" db="EMBL/GenBank/DDBJ databases">
        <title>Genomic Encyclopedia of Archaeal and Bacterial Type Strains, Phase II (KMG-II): from individual species to whole genera.</title>
        <authorList>
            <person name="Goeker M."/>
        </authorList>
    </citation>
    <scope>NUCLEOTIDE SEQUENCE [LARGE SCALE GENOMIC DNA]</scope>
    <source>
        <strain evidence="7 8">DSM 22857</strain>
    </source>
</reference>
<dbReference type="AlphaFoldDB" id="A0A2S6IDX3"/>
<feature type="domain" description="Chalcone/stilbene synthase N-terminal" evidence="5">
    <location>
        <begin position="6"/>
        <end position="199"/>
    </location>
</feature>
<name>A0A2S6IDX3_9ACTN</name>
<dbReference type="EMBL" id="PTJD01000014">
    <property type="protein sequence ID" value="PPK92418.1"/>
    <property type="molecule type" value="Genomic_DNA"/>
</dbReference>
<proteinExistence type="inferred from homology"/>
<dbReference type="Proteomes" id="UP000239485">
    <property type="component" value="Unassembled WGS sequence"/>
</dbReference>
<keyword evidence="3" id="KW-0012">Acyltransferase</keyword>
<dbReference type="RefSeq" id="WP_104434637.1">
    <property type="nucleotide sequence ID" value="NZ_PTJD01000014.1"/>
</dbReference>